<dbReference type="Proteomes" id="UP000636010">
    <property type="component" value="Unassembled WGS sequence"/>
</dbReference>
<accession>A0ABQ1MZ02</accession>
<organism evidence="1 2">
    <name type="scientific">Marivirga lumbricoides</name>
    <dbReference type="NCBI Taxonomy" id="1046115"/>
    <lineage>
        <taxon>Bacteria</taxon>
        <taxon>Pseudomonadati</taxon>
        <taxon>Bacteroidota</taxon>
        <taxon>Cytophagia</taxon>
        <taxon>Cytophagales</taxon>
        <taxon>Marivirgaceae</taxon>
        <taxon>Marivirga</taxon>
    </lineage>
</organism>
<evidence type="ECO:0000313" key="2">
    <source>
        <dbReference type="Proteomes" id="UP000636010"/>
    </source>
</evidence>
<name>A0ABQ1MZ02_9BACT</name>
<protein>
    <recommendedName>
        <fullName evidence="3">PKD domain-containing protein</fullName>
    </recommendedName>
</protein>
<dbReference type="EMBL" id="BMEC01000014">
    <property type="protein sequence ID" value="GGC49834.1"/>
    <property type="molecule type" value="Genomic_DNA"/>
</dbReference>
<evidence type="ECO:0000313" key="1">
    <source>
        <dbReference type="EMBL" id="GGC49834.1"/>
    </source>
</evidence>
<evidence type="ECO:0008006" key="3">
    <source>
        <dbReference type="Google" id="ProtNLM"/>
    </source>
</evidence>
<reference evidence="2" key="1">
    <citation type="journal article" date="2019" name="Int. J. Syst. Evol. Microbiol.">
        <title>The Global Catalogue of Microorganisms (GCM) 10K type strain sequencing project: providing services to taxonomists for standard genome sequencing and annotation.</title>
        <authorList>
            <consortium name="The Broad Institute Genomics Platform"/>
            <consortium name="The Broad Institute Genome Sequencing Center for Infectious Disease"/>
            <person name="Wu L."/>
            <person name="Ma J."/>
        </authorList>
    </citation>
    <scope>NUCLEOTIDE SEQUENCE [LARGE SCALE GENOMIC DNA]</scope>
    <source>
        <strain evidence="2">CGMCC 1.10832</strain>
    </source>
</reference>
<proteinExistence type="predicted"/>
<gene>
    <name evidence="1" type="ORF">GCM10011506_39320</name>
</gene>
<sequence length="236" mass="26201">MFACNNDEEVAPEEAEPSEIFAFDMQNPPIEVPSALQSSTNENAMVINTWLTNANAIASYGAYFQVPEGAVFSTTPISTSGSNNRIASSATVRVYTWTYSDGAQTFTTAYQLTEDANDYIFEIFYDFGDGFFKLLEGRESKAELMKGSLKWFGFMDNEELLSYQWEESSNGDFEFNIIIDSSKIQIIANADGSGEINSFSDNVLNANYSWNAAGTSGTYTLYDEEGNIVETFNWTA</sequence>
<comment type="caution">
    <text evidence="1">The sequence shown here is derived from an EMBL/GenBank/DDBJ whole genome shotgun (WGS) entry which is preliminary data.</text>
</comment>
<keyword evidence="2" id="KW-1185">Reference proteome</keyword>